<dbReference type="Pfam" id="PF19287">
    <property type="entry name" value="DUF5910"/>
    <property type="match status" value="1"/>
</dbReference>
<dbReference type="RefSeq" id="XP_007290873.1">
    <property type="nucleotide sequence ID" value="XM_007290811.1"/>
</dbReference>
<dbReference type="GeneID" id="18758919"/>
<dbReference type="HOGENOM" id="CLU_091777_0_0_1"/>
<dbReference type="InParanoid" id="K1X160"/>
<dbReference type="EMBL" id="JH921432">
    <property type="protein sequence ID" value="EKD18742.1"/>
    <property type="molecule type" value="Genomic_DNA"/>
</dbReference>
<keyword evidence="3" id="KW-1185">Reference proteome</keyword>
<dbReference type="AlphaFoldDB" id="K1X160"/>
<dbReference type="InterPro" id="IPR045564">
    <property type="entry name" value="DUF5910"/>
</dbReference>
<dbReference type="eggNOG" id="ENOG502SUI0">
    <property type="taxonomic scope" value="Eukaryota"/>
</dbReference>
<feature type="chain" id="PRO_5003855086" evidence="1">
    <location>
        <begin position="24"/>
        <end position="211"/>
    </location>
</feature>
<dbReference type="OrthoDB" id="4540223at2759"/>
<name>K1X160_MARBU</name>
<feature type="signal peptide" evidence="1">
    <location>
        <begin position="1"/>
        <end position="23"/>
    </location>
</feature>
<keyword evidence="1" id="KW-0732">Signal</keyword>
<accession>K1X160</accession>
<dbReference type="KEGG" id="mbe:MBM_02984"/>
<gene>
    <name evidence="2" type="ORF">MBM_02984</name>
</gene>
<dbReference type="Proteomes" id="UP000006753">
    <property type="component" value="Unassembled WGS sequence"/>
</dbReference>
<proteinExistence type="predicted"/>
<reference evidence="2 3" key="1">
    <citation type="journal article" date="2012" name="BMC Genomics">
        <title>Sequencing the genome of Marssonina brunnea reveals fungus-poplar co-evolution.</title>
        <authorList>
            <person name="Zhu S."/>
            <person name="Cao Y.-Z."/>
            <person name="Jiang C."/>
            <person name="Tan B.-Y."/>
            <person name="Wang Z."/>
            <person name="Feng S."/>
            <person name="Zhang L."/>
            <person name="Su X.-H."/>
            <person name="Brejova B."/>
            <person name="Vinar T."/>
            <person name="Xu M."/>
            <person name="Wang M.-X."/>
            <person name="Zhang S.-G."/>
            <person name="Huang M.-R."/>
            <person name="Wu R."/>
            <person name="Zhou Y."/>
        </authorList>
    </citation>
    <scope>NUCLEOTIDE SEQUENCE [LARGE SCALE GENOMIC DNA]</scope>
    <source>
        <strain evidence="2 3">MB_m1</strain>
    </source>
</reference>
<sequence length="211" mass="23991">MLRSKFIFAISLALSLLFGRAQAFFGIHRMKIIGYATAKPEQAERINRNHKITDADIQFMGGQIGEGFYLINEPGGFTVPGGTWHCVVKARTSRVERIAKVYIPRQYQDTPSSRLKNLWFSNENTIINYVRSMGVVLDYFTALRFSWVQQNNGYGKQMLIPSTVVQRGQLGLWAECFNSVSDMLDEHESGTIDWDDKSKWDIKGNIGLTRG</sequence>
<organism evidence="2 3">
    <name type="scientific">Marssonina brunnea f. sp. multigermtubi (strain MB_m1)</name>
    <name type="common">Marssonina leaf spot fungus</name>
    <dbReference type="NCBI Taxonomy" id="1072389"/>
    <lineage>
        <taxon>Eukaryota</taxon>
        <taxon>Fungi</taxon>
        <taxon>Dikarya</taxon>
        <taxon>Ascomycota</taxon>
        <taxon>Pezizomycotina</taxon>
        <taxon>Leotiomycetes</taxon>
        <taxon>Helotiales</taxon>
        <taxon>Drepanopezizaceae</taxon>
        <taxon>Drepanopeziza</taxon>
    </lineage>
</organism>
<protein>
    <submittedName>
        <fullName evidence="2">Uncharacterized protein</fullName>
    </submittedName>
</protein>
<evidence type="ECO:0000313" key="3">
    <source>
        <dbReference type="Proteomes" id="UP000006753"/>
    </source>
</evidence>
<evidence type="ECO:0000256" key="1">
    <source>
        <dbReference type="SAM" id="SignalP"/>
    </source>
</evidence>
<evidence type="ECO:0000313" key="2">
    <source>
        <dbReference type="EMBL" id="EKD18742.1"/>
    </source>
</evidence>